<organism evidence="3 4">
    <name type="scientific">Cerrena zonata</name>
    <dbReference type="NCBI Taxonomy" id="2478898"/>
    <lineage>
        <taxon>Eukaryota</taxon>
        <taxon>Fungi</taxon>
        <taxon>Dikarya</taxon>
        <taxon>Basidiomycota</taxon>
        <taxon>Agaricomycotina</taxon>
        <taxon>Agaricomycetes</taxon>
        <taxon>Polyporales</taxon>
        <taxon>Cerrenaceae</taxon>
        <taxon>Cerrena</taxon>
    </lineage>
</organism>
<feature type="region of interest" description="Disordered" evidence="1">
    <location>
        <begin position="87"/>
        <end position="142"/>
    </location>
</feature>
<name>A0AAW0FE66_9APHY</name>
<dbReference type="SUPFAM" id="SSF55658">
    <property type="entry name" value="L9 N-domain-like"/>
    <property type="match status" value="2"/>
</dbReference>
<feature type="compositionally biased region" description="Acidic residues" evidence="1">
    <location>
        <begin position="175"/>
        <end position="184"/>
    </location>
</feature>
<dbReference type="AlphaFoldDB" id="A0AAW0FE66"/>
<dbReference type="Pfam" id="PF01693">
    <property type="entry name" value="Cauli_VI"/>
    <property type="match status" value="2"/>
</dbReference>
<comment type="caution">
    <text evidence="3">The sequence shown here is derived from an EMBL/GenBank/DDBJ whole genome shotgun (WGS) entry which is preliminary data.</text>
</comment>
<proteinExistence type="predicted"/>
<evidence type="ECO:0000313" key="3">
    <source>
        <dbReference type="EMBL" id="KAK7676419.1"/>
    </source>
</evidence>
<accession>A0AAW0FE66</accession>
<feature type="compositionally biased region" description="Low complexity" evidence="1">
    <location>
        <begin position="252"/>
        <end position="272"/>
    </location>
</feature>
<feature type="domain" description="Ribonuclease H1 N-terminal" evidence="2">
    <location>
        <begin position="462"/>
        <end position="501"/>
    </location>
</feature>
<evidence type="ECO:0000256" key="1">
    <source>
        <dbReference type="SAM" id="MobiDB-lite"/>
    </source>
</evidence>
<feature type="domain" description="Ribonuclease H1 N-terminal" evidence="2">
    <location>
        <begin position="369"/>
        <end position="410"/>
    </location>
</feature>
<dbReference type="InterPro" id="IPR037056">
    <property type="entry name" value="RNase_H1_N_sf"/>
</dbReference>
<feature type="compositionally biased region" description="Low complexity" evidence="1">
    <location>
        <begin position="220"/>
        <end position="236"/>
    </location>
</feature>
<dbReference type="EMBL" id="JASBNA010000118">
    <property type="protein sequence ID" value="KAK7676419.1"/>
    <property type="molecule type" value="Genomic_DNA"/>
</dbReference>
<dbReference type="InterPro" id="IPR009027">
    <property type="entry name" value="Ribosomal_bL9/RNase_H1_N"/>
</dbReference>
<sequence>MVDRSDNGEDHLHRLFHRLSLTDIEQDGSGSSQHRRSQSGLTPPEIPSNGGHPNLSFVFISVENIGSIFREVTSSLGGIGGAVNTPSPSAFARPETPALASAPGNIPQETHLRASRRLPRPSEVSHTPPSPEVSSSSSTSRRWASYTDIPDDWLVEDSSDSSGHSTSYSIRFATSEEDGSDSADEAFSRPQSPFDAVTDSNRVTLYPESSPLEQSNHQEPSASSSARPPYSSSNRAVPPPHGAIPAKDPTGSRKGSNSTSSGTSSHTFGPGSILPPKGRTTSTRPGESSTSRPHAGSSSQPARSGQAANQADRTPGQLRDSILYSLTTPTTQHVINGWARTAALAAARPTNTQVHRITPRPRRVSQGQWFVVTKGRAIGIFHGWAATGPQVYGFSGAIFKAYSTREEAEERFQAVQERRALMPGLEGMAAQLHFEAGPPPRPAPYMILGDHSPSTQNAAAIVVFRGLAVGVYRDWLDCADYVIGVSGSVYNTFTSVESADHAFIRAQNEGLLLTIRPNRR</sequence>
<feature type="compositionally biased region" description="Polar residues" evidence="1">
    <location>
        <begin position="279"/>
        <end position="312"/>
    </location>
</feature>
<dbReference type="Gene3D" id="3.40.970.10">
    <property type="entry name" value="Ribonuclease H1, N-terminal domain"/>
    <property type="match status" value="2"/>
</dbReference>
<evidence type="ECO:0000259" key="2">
    <source>
        <dbReference type="Pfam" id="PF01693"/>
    </source>
</evidence>
<evidence type="ECO:0000313" key="4">
    <source>
        <dbReference type="Proteomes" id="UP001385951"/>
    </source>
</evidence>
<keyword evidence="4" id="KW-1185">Reference proteome</keyword>
<gene>
    <name evidence="3" type="ORF">QCA50_020637</name>
</gene>
<feature type="region of interest" description="Disordered" evidence="1">
    <location>
        <begin position="175"/>
        <end position="316"/>
    </location>
</feature>
<feature type="region of interest" description="Disordered" evidence="1">
    <location>
        <begin position="23"/>
        <end position="52"/>
    </location>
</feature>
<dbReference type="InterPro" id="IPR011320">
    <property type="entry name" value="RNase_H1_N"/>
</dbReference>
<protein>
    <recommendedName>
        <fullName evidence="2">Ribonuclease H1 N-terminal domain-containing protein</fullName>
    </recommendedName>
</protein>
<reference evidence="3 4" key="1">
    <citation type="submission" date="2022-09" db="EMBL/GenBank/DDBJ databases">
        <authorList>
            <person name="Palmer J.M."/>
        </authorList>
    </citation>
    <scope>NUCLEOTIDE SEQUENCE [LARGE SCALE GENOMIC DNA]</scope>
    <source>
        <strain evidence="3 4">DSM 7382</strain>
    </source>
</reference>
<dbReference type="Proteomes" id="UP001385951">
    <property type="component" value="Unassembled WGS sequence"/>
</dbReference>
<feature type="compositionally biased region" description="Low complexity" evidence="1">
    <location>
        <begin position="121"/>
        <end position="140"/>
    </location>
</feature>